<dbReference type="PANTHER" id="PTHR10672">
    <property type="entry name" value="ADDUCIN"/>
    <property type="match status" value="1"/>
</dbReference>
<dbReference type="Gene3D" id="3.40.225.10">
    <property type="entry name" value="Class II aldolase/adducin N-terminal domain"/>
    <property type="match status" value="1"/>
</dbReference>
<dbReference type="SUPFAM" id="SSF53639">
    <property type="entry name" value="AraD/HMP-PK domain-like"/>
    <property type="match status" value="1"/>
</dbReference>
<evidence type="ECO:0000313" key="3">
    <source>
        <dbReference type="EMBL" id="MFF3574552.1"/>
    </source>
</evidence>
<comment type="caution">
    <text evidence="3">The sequence shown here is derived from an EMBL/GenBank/DDBJ whole genome shotgun (WGS) entry which is preliminary data.</text>
</comment>
<organism evidence="3 4">
    <name type="scientific">Nocardia jiangxiensis</name>
    <dbReference type="NCBI Taxonomy" id="282685"/>
    <lineage>
        <taxon>Bacteria</taxon>
        <taxon>Bacillati</taxon>
        <taxon>Actinomycetota</taxon>
        <taxon>Actinomycetes</taxon>
        <taxon>Mycobacteriales</taxon>
        <taxon>Nocardiaceae</taxon>
        <taxon>Nocardia</taxon>
    </lineage>
</organism>
<keyword evidence="4" id="KW-1185">Reference proteome</keyword>
<dbReference type="RefSeq" id="WP_063713197.1">
    <property type="nucleotide sequence ID" value="NZ_JBIAQY010000028.1"/>
</dbReference>
<evidence type="ECO:0000313" key="4">
    <source>
        <dbReference type="Proteomes" id="UP001601992"/>
    </source>
</evidence>
<dbReference type="InterPro" id="IPR036409">
    <property type="entry name" value="Aldolase_II/adducin_N_sf"/>
</dbReference>
<reference evidence="3 4" key="1">
    <citation type="submission" date="2024-10" db="EMBL/GenBank/DDBJ databases">
        <title>The Natural Products Discovery Center: Release of the First 8490 Sequenced Strains for Exploring Actinobacteria Biosynthetic Diversity.</title>
        <authorList>
            <person name="Kalkreuter E."/>
            <person name="Kautsar S.A."/>
            <person name="Yang D."/>
            <person name="Bader C.D."/>
            <person name="Teijaro C.N."/>
            <person name="Fluegel L."/>
            <person name="Davis C.M."/>
            <person name="Simpson J.R."/>
            <person name="Lauterbach L."/>
            <person name="Steele A.D."/>
            <person name="Gui C."/>
            <person name="Meng S."/>
            <person name="Li G."/>
            <person name="Viehrig K."/>
            <person name="Ye F."/>
            <person name="Su P."/>
            <person name="Kiefer A.F."/>
            <person name="Nichols A."/>
            <person name="Cepeda A.J."/>
            <person name="Yan W."/>
            <person name="Fan B."/>
            <person name="Jiang Y."/>
            <person name="Adhikari A."/>
            <person name="Zheng C.-J."/>
            <person name="Schuster L."/>
            <person name="Cowan T.M."/>
            <person name="Smanski M.J."/>
            <person name="Chevrette M.G."/>
            <person name="De Carvalho L.P.S."/>
            <person name="Shen B."/>
        </authorList>
    </citation>
    <scope>NUCLEOTIDE SEQUENCE [LARGE SCALE GENOMIC DNA]</scope>
    <source>
        <strain evidence="3 4">NPDC002593</strain>
    </source>
</reference>
<dbReference type="InterPro" id="IPR051017">
    <property type="entry name" value="Aldolase-II_Adducin_sf"/>
</dbReference>
<sequence>MANRILAAQGVVDGWGHVSVRHPDRADRFLLARGLAPAIVTRDDLLEMDVVTGEPVDGGHTYLERHIHSGIYRARPDVNAVVHSHAPDMIPFSVTGTDLQPLLHSAAFLGDGAPRFAIDGVLTGVLIDSSAIGDALAASLGAAPLVLMRSHGVSVVGTSLTQAVYRSVYARMNACVQLQSIALGDVTYLSSQESREIATTVDKVLDRLWNLWVRELGDAANLI</sequence>
<evidence type="ECO:0000256" key="1">
    <source>
        <dbReference type="ARBA" id="ARBA00037961"/>
    </source>
</evidence>
<dbReference type="PANTHER" id="PTHR10672:SF39">
    <property type="entry name" value="CLASS II ALDOLASE_ADDUCIN N-TERMINAL DOMAIN-CONTAINING PROTEIN"/>
    <property type="match status" value="1"/>
</dbReference>
<evidence type="ECO:0000259" key="2">
    <source>
        <dbReference type="SMART" id="SM01007"/>
    </source>
</evidence>
<protein>
    <submittedName>
        <fullName evidence="3">Class II aldolase/adducin family protein</fullName>
    </submittedName>
</protein>
<dbReference type="SMART" id="SM01007">
    <property type="entry name" value="Aldolase_II"/>
    <property type="match status" value="1"/>
</dbReference>
<dbReference type="Pfam" id="PF00596">
    <property type="entry name" value="Aldolase_II"/>
    <property type="match status" value="1"/>
</dbReference>
<name>A0ABW6SE11_9NOCA</name>
<dbReference type="Proteomes" id="UP001601992">
    <property type="component" value="Unassembled WGS sequence"/>
</dbReference>
<comment type="similarity">
    <text evidence="1">Belongs to the aldolase class II family.</text>
</comment>
<proteinExistence type="inferred from homology"/>
<accession>A0ABW6SE11</accession>
<dbReference type="EMBL" id="JBIAQY010000028">
    <property type="protein sequence ID" value="MFF3574552.1"/>
    <property type="molecule type" value="Genomic_DNA"/>
</dbReference>
<dbReference type="InterPro" id="IPR001303">
    <property type="entry name" value="Aldolase_II/adducin_N"/>
</dbReference>
<gene>
    <name evidence="3" type="ORF">ACFYXQ_43070</name>
</gene>
<feature type="domain" description="Class II aldolase/adducin N-terminal" evidence="2">
    <location>
        <begin position="1"/>
        <end position="178"/>
    </location>
</feature>